<proteinExistence type="predicted"/>
<gene>
    <name evidence="2" type="ORF">F0P94_14800</name>
</gene>
<evidence type="ECO:0000313" key="3">
    <source>
        <dbReference type="Proteomes" id="UP000326570"/>
    </source>
</evidence>
<feature type="region of interest" description="Disordered" evidence="1">
    <location>
        <begin position="73"/>
        <end position="93"/>
    </location>
</feature>
<protein>
    <submittedName>
        <fullName evidence="2">Uncharacterized protein</fullName>
    </submittedName>
</protein>
<reference evidence="2 3" key="1">
    <citation type="submission" date="2019-09" db="EMBL/GenBank/DDBJ databases">
        <title>Genome sequence of Adhaeribacter sp. M2.</title>
        <authorList>
            <person name="Srinivasan S."/>
        </authorList>
    </citation>
    <scope>NUCLEOTIDE SEQUENCE [LARGE SCALE GENOMIC DNA]</scope>
    <source>
        <strain evidence="2 3">M2</strain>
    </source>
</reference>
<sequence length="93" mass="10419">MKELRKVTFKKLLKNNAGGYFREDASSEHGYFHRWFKEFNEPSSKGNTTHRILGLIEAADGKIVKALPTSITFTGSMGNPDQERTGNGFAPKN</sequence>
<dbReference type="Proteomes" id="UP000326570">
    <property type="component" value="Unassembled WGS sequence"/>
</dbReference>
<organism evidence="2 3">
    <name type="scientific">Adhaeribacter soli</name>
    <dbReference type="NCBI Taxonomy" id="2607655"/>
    <lineage>
        <taxon>Bacteria</taxon>
        <taxon>Pseudomonadati</taxon>
        <taxon>Bacteroidota</taxon>
        <taxon>Cytophagia</taxon>
        <taxon>Cytophagales</taxon>
        <taxon>Hymenobacteraceae</taxon>
        <taxon>Adhaeribacter</taxon>
    </lineage>
</organism>
<keyword evidence="3" id="KW-1185">Reference proteome</keyword>
<comment type="caution">
    <text evidence="2">The sequence shown here is derived from an EMBL/GenBank/DDBJ whole genome shotgun (WGS) entry which is preliminary data.</text>
</comment>
<dbReference type="AlphaFoldDB" id="A0A5N1ISS3"/>
<name>A0A5N1ISS3_9BACT</name>
<dbReference type="RefSeq" id="WP_150904683.1">
    <property type="nucleotide sequence ID" value="NZ_VTWT01000008.1"/>
</dbReference>
<evidence type="ECO:0000313" key="2">
    <source>
        <dbReference type="EMBL" id="KAA9331160.1"/>
    </source>
</evidence>
<dbReference type="EMBL" id="VTWT01000008">
    <property type="protein sequence ID" value="KAA9331160.1"/>
    <property type="molecule type" value="Genomic_DNA"/>
</dbReference>
<evidence type="ECO:0000256" key="1">
    <source>
        <dbReference type="SAM" id="MobiDB-lite"/>
    </source>
</evidence>
<accession>A0A5N1ISS3</accession>